<dbReference type="AlphaFoldDB" id="A0A211ZGL5"/>
<evidence type="ECO:0000256" key="10">
    <source>
        <dbReference type="RuleBase" id="RU362002"/>
    </source>
</evidence>
<feature type="transmembrane region" description="Helical" evidence="10">
    <location>
        <begin position="152"/>
        <end position="173"/>
    </location>
</feature>
<dbReference type="STRING" id="1122125.GCA_000423185_04587"/>
<feature type="transmembrane region" description="Helical" evidence="10">
    <location>
        <begin position="39"/>
        <end position="57"/>
    </location>
</feature>
<protein>
    <recommendedName>
        <fullName evidence="9 10">Ammonium transporter</fullName>
    </recommendedName>
</protein>
<evidence type="ECO:0000256" key="3">
    <source>
        <dbReference type="ARBA" id="ARBA00022448"/>
    </source>
</evidence>
<keyword evidence="4" id="KW-1003">Cell membrane</keyword>
<keyword evidence="6 10" id="KW-1133">Transmembrane helix</keyword>
<dbReference type="PROSITE" id="PS01219">
    <property type="entry name" value="AMMONIUM_TRANSP"/>
    <property type="match status" value="1"/>
</dbReference>
<dbReference type="InterPro" id="IPR029020">
    <property type="entry name" value="Ammonium/urea_transptr"/>
</dbReference>
<feature type="transmembrane region" description="Helical" evidence="10">
    <location>
        <begin position="221"/>
        <end position="244"/>
    </location>
</feature>
<feature type="transmembrane region" description="Helical" evidence="10">
    <location>
        <begin position="311"/>
        <end position="331"/>
    </location>
</feature>
<dbReference type="InterPro" id="IPR024041">
    <property type="entry name" value="NH4_transpt_AmtB-like_dom"/>
</dbReference>
<evidence type="ECO:0000256" key="4">
    <source>
        <dbReference type="ARBA" id="ARBA00022475"/>
    </source>
</evidence>
<feature type="transmembrane region" description="Helical" evidence="10">
    <location>
        <begin position="179"/>
        <end position="209"/>
    </location>
</feature>
<evidence type="ECO:0000313" key="14">
    <source>
        <dbReference type="Proteomes" id="UP000196655"/>
    </source>
</evidence>
<evidence type="ECO:0000256" key="8">
    <source>
        <dbReference type="ARBA" id="ARBA00023177"/>
    </source>
</evidence>
<name>A0A211ZGL5_9PROT</name>
<dbReference type="PANTHER" id="PTHR43029">
    <property type="entry name" value="AMMONIUM TRANSPORTER MEP2"/>
    <property type="match status" value="1"/>
</dbReference>
<evidence type="ECO:0000256" key="5">
    <source>
        <dbReference type="ARBA" id="ARBA00022692"/>
    </source>
</evidence>
<dbReference type="PANTHER" id="PTHR43029:SF10">
    <property type="entry name" value="AMMONIUM TRANSPORTER MEP2"/>
    <property type="match status" value="1"/>
</dbReference>
<accession>A0A211ZGL5</accession>
<dbReference type="Gene3D" id="1.10.3430.10">
    <property type="entry name" value="Ammonium transporter AmtB like domains"/>
    <property type="match status" value="1"/>
</dbReference>
<keyword evidence="3 10" id="KW-0813">Transport</keyword>
<feature type="signal peptide" evidence="11">
    <location>
        <begin position="1"/>
        <end position="23"/>
    </location>
</feature>
<comment type="similarity">
    <text evidence="2 10">Belongs to the ammonia transporter channel (TC 1.A.11.2) family.</text>
</comment>
<feature type="chain" id="PRO_5012171253" description="Ammonium transporter" evidence="11">
    <location>
        <begin position="24"/>
        <end position="433"/>
    </location>
</feature>
<evidence type="ECO:0000256" key="1">
    <source>
        <dbReference type="ARBA" id="ARBA00004651"/>
    </source>
</evidence>
<keyword evidence="5 10" id="KW-0812">Transmembrane</keyword>
<evidence type="ECO:0000256" key="2">
    <source>
        <dbReference type="ARBA" id="ARBA00005887"/>
    </source>
</evidence>
<dbReference type="FunFam" id="1.10.3430.10:FF:000007">
    <property type="entry name" value="Ammonium transporter"/>
    <property type="match status" value="1"/>
</dbReference>
<dbReference type="NCBIfam" id="TIGR00836">
    <property type="entry name" value="amt"/>
    <property type="match status" value="1"/>
</dbReference>
<evidence type="ECO:0000313" key="13">
    <source>
        <dbReference type="EMBL" id="OWJ64419.1"/>
    </source>
</evidence>
<feature type="transmembrane region" description="Helical" evidence="10">
    <location>
        <begin position="343"/>
        <end position="362"/>
    </location>
</feature>
<evidence type="ECO:0000259" key="12">
    <source>
        <dbReference type="Pfam" id="PF00909"/>
    </source>
</evidence>
<evidence type="ECO:0000256" key="6">
    <source>
        <dbReference type="ARBA" id="ARBA00022989"/>
    </source>
</evidence>
<evidence type="ECO:0000256" key="7">
    <source>
        <dbReference type="ARBA" id="ARBA00023136"/>
    </source>
</evidence>
<dbReference type="EMBL" id="NHON01000058">
    <property type="protein sequence ID" value="OWJ64419.1"/>
    <property type="molecule type" value="Genomic_DNA"/>
</dbReference>
<dbReference type="SUPFAM" id="SSF111352">
    <property type="entry name" value="Ammonium transporter"/>
    <property type="match status" value="1"/>
</dbReference>
<feature type="transmembrane region" description="Helical" evidence="10">
    <location>
        <begin position="124"/>
        <end position="145"/>
    </location>
</feature>
<feature type="transmembrane region" description="Helical" evidence="10">
    <location>
        <begin position="382"/>
        <end position="406"/>
    </location>
</feature>
<dbReference type="OrthoDB" id="9814202at2"/>
<organism evidence="13 14">
    <name type="scientific">Inquilinus limosus</name>
    <dbReference type="NCBI Taxonomy" id="171674"/>
    <lineage>
        <taxon>Bacteria</taxon>
        <taxon>Pseudomonadati</taxon>
        <taxon>Pseudomonadota</taxon>
        <taxon>Alphaproteobacteria</taxon>
        <taxon>Rhodospirillales</taxon>
        <taxon>Rhodospirillaceae</taxon>
        <taxon>Inquilinus</taxon>
    </lineage>
</organism>
<evidence type="ECO:0000256" key="9">
    <source>
        <dbReference type="ARBA" id="ARBA00050025"/>
    </source>
</evidence>
<keyword evidence="8 10" id="KW-0924">Ammonia transport</keyword>
<dbReference type="InterPro" id="IPR018047">
    <property type="entry name" value="Ammonium_transpt_CS"/>
</dbReference>
<dbReference type="GO" id="GO:0005886">
    <property type="term" value="C:plasma membrane"/>
    <property type="evidence" value="ECO:0007669"/>
    <property type="project" value="UniProtKB-SubCell"/>
</dbReference>
<keyword evidence="14" id="KW-1185">Reference proteome</keyword>
<comment type="caution">
    <text evidence="13">The sequence shown here is derived from an EMBL/GenBank/DDBJ whole genome shotgun (WGS) entry which is preliminary data.</text>
</comment>
<dbReference type="InterPro" id="IPR001905">
    <property type="entry name" value="Ammonium_transpt"/>
</dbReference>
<evidence type="ECO:0000256" key="11">
    <source>
        <dbReference type="SAM" id="SignalP"/>
    </source>
</evidence>
<comment type="subcellular location">
    <subcellularLocation>
        <location evidence="1 10">Cell membrane</location>
        <topology evidence="1 10">Multi-pass membrane protein</topology>
    </subcellularLocation>
</comment>
<proteinExistence type="inferred from homology"/>
<reference evidence="14" key="1">
    <citation type="submission" date="2017-05" db="EMBL/GenBank/DDBJ databases">
        <authorList>
            <person name="Macchi M."/>
            <person name="Festa S."/>
            <person name="Coppotelli B.M."/>
            <person name="Morelli I.S."/>
        </authorList>
    </citation>
    <scope>NUCLEOTIDE SEQUENCE [LARGE SCALE GENOMIC DNA]</scope>
    <source>
        <strain evidence="14">I</strain>
    </source>
</reference>
<dbReference type="RefSeq" id="WP_088153972.1">
    <property type="nucleotide sequence ID" value="NZ_NHON01000058.1"/>
</dbReference>
<feature type="transmembrane region" description="Helical" evidence="10">
    <location>
        <begin position="69"/>
        <end position="92"/>
    </location>
</feature>
<keyword evidence="7 10" id="KW-0472">Membrane</keyword>
<sequence length="433" mass="44631">MKRTFWGLGGAVSALLMALPAMAQDAAPTLNSGDTAWMQTSTALVLMMTIPGLALFYGGMVRKANVLSILMQCFAITCLVSIIWMVLGYSLAFGPGGAYVGDLSRGFLKGLEVGALSGTIPESVFMMFQMTFAIITPALIVGAFADRMKFSSLLVFTTLWSIVVYSPIAHWVWQSNGWLFGAGVLDFAGGTVVHINAGIAGLVACIVIGKRHGYGAGVVHAFAPHNLVLSVIGASLLWVGWFGFNAGSALAAGGLSGMAFAVTHIATAAAALAWMLVEWGAKGKPSVLGIISGAVAGLVAITPASGFVNPMGALAIGIAAGIICYFSATSLKKALGYDDSLDVFGVHCVGGIVGAILTGVFADPAINSLGTGLLYGNPGQVWIQVEGVLATLIWSGVVTAVLLFLIKAVMGIRVSEEAERDGLDLALHGEAVQ</sequence>
<feature type="domain" description="Ammonium transporter AmtB-like" evidence="12">
    <location>
        <begin position="36"/>
        <end position="431"/>
    </location>
</feature>
<dbReference type="Pfam" id="PF00909">
    <property type="entry name" value="Ammonium_transp"/>
    <property type="match status" value="1"/>
</dbReference>
<feature type="transmembrane region" description="Helical" evidence="10">
    <location>
        <begin position="287"/>
        <end position="305"/>
    </location>
</feature>
<dbReference type="GO" id="GO:0008519">
    <property type="term" value="F:ammonium channel activity"/>
    <property type="evidence" value="ECO:0007669"/>
    <property type="project" value="InterPro"/>
</dbReference>
<feature type="transmembrane region" description="Helical" evidence="10">
    <location>
        <begin position="250"/>
        <end position="275"/>
    </location>
</feature>
<gene>
    <name evidence="13" type="ORF">BWR60_24760</name>
</gene>
<dbReference type="Proteomes" id="UP000196655">
    <property type="component" value="Unassembled WGS sequence"/>
</dbReference>
<keyword evidence="11" id="KW-0732">Signal</keyword>